<dbReference type="GO" id="GO:0004359">
    <property type="term" value="F:glutaminase activity"/>
    <property type="evidence" value="ECO:0007669"/>
    <property type="project" value="UniProtKB-EC"/>
</dbReference>
<reference evidence="13 14" key="1">
    <citation type="journal article" date="2013" name="Genome Biol. Evol.">
        <title>Life in an arsenic-containing gold mine: genome and physiology of the autotrophic arsenite-oxidizing bacterium rhizobium sp. NT-26.</title>
        <authorList>
            <person name="Andres J."/>
            <person name="Arsene-Ploetze F."/>
            <person name="Barbe V."/>
            <person name="Brochier-Armanet C."/>
            <person name="Cleiss-Arnold J."/>
            <person name="Coppee J.Y."/>
            <person name="Dillies M.A."/>
            <person name="Geist"/>
            <person name="L"/>
            <person name="Joublin A."/>
            <person name="Koechler S."/>
            <person name="Lassalle F."/>
            <person name="Marchal M."/>
            <person name="Medigue C."/>
            <person name="Muller D."/>
            <person name="Nesme X."/>
            <person name="Plewniak F."/>
            <person name="Proux C."/>
            <person name="Ramirez-Bahena M.H."/>
            <person name="Schenowitz C."/>
            <person name="Sismeiro O."/>
            <person name="Vallenet D."/>
            <person name="Santini J.M."/>
            <person name="Bertin P.N."/>
        </authorList>
    </citation>
    <scope>NUCLEOTIDE SEQUENCE [LARGE SCALE GENOMIC DNA]</scope>
    <source>
        <strain evidence="13 14">NT-26</strain>
    </source>
</reference>
<comment type="catalytic activity">
    <reaction evidence="9 10">
        <text>L-glutamine + H2O = L-glutamate + NH4(+)</text>
        <dbReference type="Rhea" id="RHEA:15889"/>
        <dbReference type="ChEBI" id="CHEBI:15377"/>
        <dbReference type="ChEBI" id="CHEBI:28938"/>
        <dbReference type="ChEBI" id="CHEBI:29985"/>
        <dbReference type="ChEBI" id="CHEBI:58359"/>
        <dbReference type="EC" id="3.5.1.2"/>
    </reaction>
</comment>
<dbReference type="Pfam" id="PF00117">
    <property type="entry name" value="GATase"/>
    <property type="match status" value="1"/>
</dbReference>
<evidence type="ECO:0000256" key="8">
    <source>
        <dbReference type="ARBA" id="ARBA00047838"/>
    </source>
</evidence>
<dbReference type="NCBIfam" id="TIGR01855">
    <property type="entry name" value="IMP_synth_hisH"/>
    <property type="match status" value="1"/>
</dbReference>
<organism evidence="13 14">
    <name type="scientific">Pseudorhizobium banfieldiae</name>
    <dbReference type="NCBI Taxonomy" id="1125847"/>
    <lineage>
        <taxon>Bacteria</taxon>
        <taxon>Pseudomonadati</taxon>
        <taxon>Pseudomonadota</taxon>
        <taxon>Alphaproteobacteria</taxon>
        <taxon>Hyphomicrobiales</taxon>
        <taxon>Rhizobiaceae</taxon>
        <taxon>Rhizobium/Agrobacterium group</taxon>
        <taxon>Pseudorhizobium</taxon>
    </lineage>
</organism>
<dbReference type="RefSeq" id="WP_052639870.1">
    <property type="nucleotide sequence ID" value="NZ_FO082820.1"/>
</dbReference>
<dbReference type="STRING" id="1125847.NT26_3144"/>
<evidence type="ECO:0000259" key="12">
    <source>
        <dbReference type="Pfam" id="PF00117"/>
    </source>
</evidence>
<sequence length="213" mass="22898">MSGTIVVNYGIGNVFSVCNALRAIGSEAELTGDLMAIRNADRLILPGVGAFARAMDALHSKGISDALREFVSTGRPFLGICIGMQVLMDRSSEFGNTEGLGFVPGSVERIAPQSPSGQHLRVPHIGWASLLPSNGEDWEATPLEGANETGDAVYFVHSYHCIPADPAQRIAHVDYDGLEVTAAIRRDNIIGLQFHPERSGRAGQRILERFLAT</sequence>
<feature type="domain" description="Glutamine amidotransferase" evidence="12">
    <location>
        <begin position="6"/>
        <end position="211"/>
    </location>
</feature>
<dbReference type="EC" id="4.3.2.10" evidence="10"/>
<protein>
    <recommendedName>
        <fullName evidence="10">Imidazole glycerol phosphate synthase subunit HisH</fullName>
        <ecNumber evidence="10">4.3.2.10</ecNumber>
    </recommendedName>
    <alternativeName>
        <fullName evidence="10">IGP synthase glutaminase subunit</fullName>
        <ecNumber evidence="10">3.5.1.2</ecNumber>
    </alternativeName>
    <alternativeName>
        <fullName evidence="10">IGP synthase subunit HisH</fullName>
    </alternativeName>
    <alternativeName>
        <fullName evidence="10">ImGP synthase subunit HisH</fullName>
        <shortName evidence="10">IGPS subunit HisH</shortName>
    </alternativeName>
</protein>
<dbReference type="KEGG" id="rht:NT26_3144"/>
<dbReference type="GO" id="GO:0000105">
    <property type="term" value="P:L-histidine biosynthetic process"/>
    <property type="evidence" value="ECO:0007669"/>
    <property type="project" value="UniProtKB-UniRule"/>
</dbReference>
<evidence type="ECO:0000256" key="10">
    <source>
        <dbReference type="HAMAP-Rule" id="MF_00278"/>
    </source>
</evidence>
<accession>L0NKN5</accession>
<dbReference type="HAMAP" id="MF_00278">
    <property type="entry name" value="HisH"/>
    <property type="match status" value="1"/>
</dbReference>
<gene>
    <name evidence="10 13" type="primary">hisH</name>
    <name evidence="13" type="ORF">NT26_3144</name>
</gene>
<dbReference type="OrthoDB" id="9807137at2"/>
<evidence type="ECO:0000256" key="1">
    <source>
        <dbReference type="ARBA" id="ARBA00005091"/>
    </source>
</evidence>
<evidence type="ECO:0000256" key="4">
    <source>
        <dbReference type="ARBA" id="ARBA00022801"/>
    </source>
</evidence>
<feature type="active site" evidence="10 11">
    <location>
        <position position="195"/>
    </location>
</feature>
<keyword evidence="6 10" id="KW-0368">Histidine biosynthesis</keyword>
<evidence type="ECO:0000256" key="11">
    <source>
        <dbReference type="PIRSR" id="PIRSR000495-1"/>
    </source>
</evidence>
<evidence type="ECO:0000256" key="9">
    <source>
        <dbReference type="ARBA" id="ARBA00049534"/>
    </source>
</evidence>
<keyword evidence="4 10" id="KW-0378">Hydrolase</keyword>
<evidence type="ECO:0000256" key="6">
    <source>
        <dbReference type="ARBA" id="ARBA00023102"/>
    </source>
</evidence>
<comment type="pathway">
    <text evidence="1 10">Amino-acid biosynthesis; L-histidine biosynthesis; L-histidine from 5-phospho-alpha-D-ribose 1-diphosphate: step 5/9.</text>
</comment>
<feature type="active site" evidence="10 11">
    <location>
        <position position="197"/>
    </location>
</feature>
<proteinExistence type="inferred from homology"/>
<evidence type="ECO:0000256" key="7">
    <source>
        <dbReference type="ARBA" id="ARBA00023239"/>
    </source>
</evidence>
<comment type="subcellular location">
    <subcellularLocation>
        <location evidence="10">Cytoplasm</location>
    </subcellularLocation>
</comment>
<dbReference type="InterPro" id="IPR017926">
    <property type="entry name" value="GATASE"/>
</dbReference>
<dbReference type="PANTHER" id="PTHR42701">
    <property type="entry name" value="IMIDAZOLE GLYCEROL PHOSPHATE SYNTHASE SUBUNIT HISH"/>
    <property type="match status" value="1"/>
</dbReference>
<name>L0NKN5_9HYPH</name>
<dbReference type="InterPro" id="IPR010139">
    <property type="entry name" value="Imidazole-glycPsynth_HisH"/>
</dbReference>
<comment type="function">
    <text evidence="10">IGPS catalyzes the conversion of PRFAR and glutamine to IGP, AICAR and glutamate. The HisH subunit catalyzes the hydrolysis of glutamine to glutamate and ammonia as part of the synthesis of IGP and AICAR. The resulting ammonia molecule is channeled to the active site of HisF.</text>
</comment>
<keyword evidence="7 10" id="KW-0456">Lyase</keyword>
<evidence type="ECO:0000313" key="14">
    <source>
        <dbReference type="Proteomes" id="UP000010792"/>
    </source>
</evidence>
<dbReference type="GO" id="GO:0000107">
    <property type="term" value="F:imidazoleglycerol-phosphate synthase activity"/>
    <property type="evidence" value="ECO:0007669"/>
    <property type="project" value="UniProtKB-UniRule"/>
</dbReference>
<feature type="active site" description="Nucleophile" evidence="10 11">
    <location>
        <position position="81"/>
    </location>
</feature>
<dbReference type="AlphaFoldDB" id="L0NKN5"/>
<dbReference type="EMBL" id="FO082820">
    <property type="protein sequence ID" value="CCF20867.1"/>
    <property type="molecule type" value="Genomic_DNA"/>
</dbReference>
<keyword evidence="14" id="KW-1185">Reference proteome</keyword>
<evidence type="ECO:0000313" key="13">
    <source>
        <dbReference type="EMBL" id="CCF20867.1"/>
    </source>
</evidence>
<keyword evidence="3 10" id="KW-0028">Amino-acid biosynthesis</keyword>
<dbReference type="SUPFAM" id="SSF52317">
    <property type="entry name" value="Class I glutamine amidotransferase-like"/>
    <property type="match status" value="1"/>
</dbReference>
<comment type="subunit">
    <text evidence="2 10">Heterodimer of HisH and HisF.</text>
</comment>
<dbReference type="UniPathway" id="UPA00031">
    <property type="reaction ID" value="UER00010"/>
</dbReference>
<keyword evidence="10" id="KW-0963">Cytoplasm</keyword>
<dbReference type="CDD" id="cd01748">
    <property type="entry name" value="GATase1_IGP_Synthase"/>
    <property type="match status" value="1"/>
</dbReference>
<dbReference type="PIRSF" id="PIRSF000495">
    <property type="entry name" value="Amidotransf_hisH"/>
    <property type="match status" value="1"/>
</dbReference>
<dbReference type="Proteomes" id="UP000010792">
    <property type="component" value="Chromosome"/>
</dbReference>
<dbReference type="Gene3D" id="3.40.50.880">
    <property type="match status" value="1"/>
</dbReference>
<dbReference type="PROSITE" id="PS51273">
    <property type="entry name" value="GATASE_TYPE_1"/>
    <property type="match status" value="1"/>
</dbReference>
<dbReference type="EC" id="3.5.1.2" evidence="10"/>
<comment type="catalytic activity">
    <reaction evidence="8 10">
        <text>5-[(5-phospho-1-deoxy-D-ribulos-1-ylimino)methylamino]-1-(5-phospho-beta-D-ribosyl)imidazole-4-carboxamide + L-glutamine = D-erythro-1-(imidazol-4-yl)glycerol 3-phosphate + 5-amino-1-(5-phospho-beta-D-ribosyl)imidazole-4-carboxamide + L-glutamate + H(+)</text>
        <dbReference type="Rhea" id="RHEA:24793"/>
        <dbReference type="ChEBI" id="CHEBI:15378"/>
        <dbReference type="ChEBI" id="CHEBI:29985"/>
        <dbReference type="ChEBI" id="CHEBI:58278"/>
        <dbReference type="ChEBI" id="CHEBI:58359"/>
        <dbReference type="ChEBI" id="CHEBI:58475"/>
        <dbReference type="ChEBI" id="CHEBI:58525"/>
        <dbReference type="EC" id="4.3.2.10"/>
    </reaction>
</comment>
<dbReference type="InterPro" id="IPR029062">
    <property type="entry name" value="Class_I_gatase-like"/>
</dbReference>
<keyword evidence="13" id="KW-0808">Transferase</keyword>
<dbReference type="PANTHER" id="PTHR42701:SF1">
    <property type="entry name" value="IMIDAZOLE GLYCEROL PHOSPHATE SYNTHASE SUBUNIT HISH"/>
    <property type="match status" value="1"/>
</dbReference>
<keyword evidence="5 10" id="KW-0315">Glutamine amidotransferase</keyword>
<dbReference type="GO" id="GO:0005737">
    <property type="term" value="C:cytoplasm"/>
    <property type="evidence" value="ECO:0007669"/>
    <property type="project" value="UniProtKB-SubCell"/>
</dbReference>
<evidence type="ECO:0000256" key="2">
    <source>
        <dbReference type="ARBA" id="ARBA00011152"/>
    </source>
</evidence>
<evidence type="ECO:0000256" key="3">
    <source>
        <dbReference type="ARBA" id="ARBA00022605"/>
    </source>
</evidence>
<evidence type="ECO:0000256" key="5">
    <source>
        <dbReference type="ARBA" id="ARBA00022962"/>
    </source>
</evidence>
<keyword evidence="13" id="KW-0328">Glycosyltransferase</keyword>
<dbReference type="GO" id="GO:0016829">
    <property type="term" value="F:lyase activity"/>
    <property type="evidence" value="ECO:0007669"/>
    <property type="project" value="UniProtKB-KW"/>
</dbReference>